<dbReference type="GO" id="GO:0046872">
    <property type="term" value="F:metal ion binding"/>
    <property type="evidence" value="ECO:0007669"/>
    <property type="project" value="UniProtKB-KW"/>
</dbReference>
<dbReference type="GO" id="GO:0035999">
    <property type="term" value="P:tetrahydrofolate interconversion"/>
    <property type="evidence" value="ECO:0007669"/>
    <property type="project" value="TreeGrafter"/>
</dbReference>
<dbReference type="Proteomes" id="UP000308838">
    <property type="component" value="Unassembled WGS sequence"/>
</dbReference>
<dbReference type="GO" id="GO:0030272">
    <property type="term" value="F:5-formyltetrahydrofolate cyclo-ligase activity"/>
    <property type="evidence" value="ECO:0007669"/>
    <property type="project" value="UniProtKB-EC"/>
</dbReference>
<dbReference type="PANTHER" id="PTHR23407">
    <property type="entry name" value="ATPASE INHIBITOR/5-FORMYLTETRAHYDROFOLATE CYCLO-LIGASE"/>
    <property type="match status" value="1"/>
</dbReference>
<evidence type="ECO:0000256" key="1">
    <source>
        <dbReference type="ARBA" id="ARBA00010638"/>
    </source>
</evidence>
<dbReference type="EC" id="6.3.3.2" evidence="4"/>
<keyword evidence="4" id="KW-0479">Metal-binding</keyword>
<comment type="catalytic activity">
    <reaction evidence="4">
        <text>(6S)-5-formyl-5,6,7,8-tetrahydrofolate + ATP = (6R)-5,10-methenyltetrahydrofolate + ADP + phosphate</text>
        <dbReference type="Rhea" id="RHEA:10488"/>
        <dbReference type="ChEBI" id="CHEBI:30616"/>
        <dbReference type="ChEBI" id="CHEBI:43474"/>
        <dbReference type="ChEBI" id="CHEBI:57455"/>
        <dbReference type="ChEBI" id="CHEBI:57457"/>
        <dbReference type="ChEBI" id="CHEBI:456216"/>
        <dbReference type="EC" id="6.3.3.2"/>
    </reaction>
</comment>
<dbReference type="GO" id="GO:0009396">
    <property type="term" value="P:folic acid-containing compound biosynthetic process"/>
    <property type="evidence" value="ECO:0007669"/>
    <property type="project" value="TreeGrafter"/>
</dbReference>
<evidence type="ECO:0000256" key="2">
    <source>
        <dbReference type="ARBA" id="ARBA00022741"/>
    </source>
</evidence>
<dbReference type="NCBIfam" id="TIGR02727">
    <property type="entry name" value="MTHFS_bact"/>
    <property type="match status" value="1"/>
</dbReference>
<evidence type="ECO:0000313" key="5">
    <source>
        <dbReference type="EMBL" id="TKX31763.1"/>
    </source>
</evidence>
<comment type="similarity">
    <text evidence="1 4">Belongs to the 5-formyltetrahydrofolate cyclo-ligase family.</text>
</comment>
<keyword evidence="5" id="KW-0436">Ligase</keyword>
<protein>
    <recommendedName>
        <fullName evidence="4">5-formyltetrahydrofolate cyclo-ligase</fullName>
        <ecNumber evidence="4">6.3.3.2</ecNumber>
    </recommendedName>
</protein>
<accession>A0A4U7BIT7</accession>
<dbReference type="Pfam" id="PF01812">
    <property type="entry name" value="5-FTHF_cyc-lig"/>
    <property type="match status" value="1"/>
</dbReference>
<dbReference type="EMBL" id="NXLZ01000002">
    <property type="protein sequence ID" value="TKX31763.1"/>
    <property type="molecule type" value="Genomic_DNA"/>
</dbReference>
<proteinExistence type="inferred from homology"/>
<gene>
    <name evidence="5" type="ORF">CQA69_01680</name>
</gene>
<dbReference type="GO" id="GO:0005524">
    <property type="term" value="F:ATP binding"/>
    <property type="evidence" value="ECO:0007669"/>
    <property type="project" value="UniProtKB-KW"/>
</dbReference>
<comment type="cofactor">
    <cofactor evidence="4">
        <name>Mg(2+)</name>
        <dbReference type="ChEBI" id="CHEBI:18420"/>
    </cofactor>
</comment>
<evidence type="ECO:0000256" key="3">
    <source>
        <dbReference type="ARBA" id="ARBA00022840"/>
    </source>
</evidence>
<sequence length="212" mass="25925">MQKTHFRELQKLRLKQHKKFYFKQDFKIFKECFKLIKKFKTKKVLIFIPLSYEPNLIKFRHLFSKKCILFAPFMQDKSLKIVKLRLPFIKKRFGVLEPMNSFLEIKIDLAIVPVIGIDRDLKRIGHGQGFYDRFFENLSYKPYIIFTQSIDAFSEKNITEKHDIMGEFYINPYKKYFRKENKNDRVSNRTYNRFNRSWNRIFSCQKNQRCQA</sequence>
<comment type="caution">
    <text evidence="5">The sequence shown here is derived from an EMBL/GenBank/DDBJ whole genome shotgun (WGS) entry which is preliminary data.</text>
</comment>
<dbReference type="PANTHER" id="PTHR23407:SF1">
    <property type="entry name" value="5-FORMYLTETRAHYDROFOLATE CYCLO-LIGASE"/>
    <property type="match status" value="1"/>
</dbReference>
<name>A0A4U7BIT7_9BACT</name>
<organism evidence="5 6">
    <name type="scientific">Campylobacter estrildidarum</name>
    <dbReference type="NCBI Taxonomy" id="2510189"/>
    <lineage>
        <taxon>Bacteria</taxon>
        <taxon>Pseudomonadati</taxon>
        <taxon>Campylobacterota</taxon>
        <taxon>Epsilonproteobacteria</taxon>
        <taxon>Campylobacterales</taxon>
        <taxon>Campylobacteraceae</taxon>
        <taxon>Campylobacter</taxon>
    </lineage>
</organism>
<dbReference type="InterPro" id="IPR002698">
    <property type="entry name" value="FTHF_cligase"/>
</dbReference>
<dbReference type="InterPro" id="IPR024185">
    <property type="entry name" value="FTHF_cligase-like_sf"/>
</dbReference>
<keyword evidence="4" id="KW-0460">Magnesium</keyword>
<keyword evidence="3 4" id="KW-0067">ATP-binding</keyword>
<keyword evidence="6" id="KW-1185">Reference proteome</keyword>
<reference evidence="5 6" key="1">
    <citation type="submission" date="2018-05" db="EMBL/GenBank/DDBJ databases">
        <title>Novel Campyloabacter and Helicobacter Species and Strains.</title>
        <authorList>
            <person name="Mannion A.J."/>
            <person name="Shen Z."/>
            <person name="Fox J.G."/>
        </authorList>
    </citation>
    <scope>NUCLEOTIDE SEQUENCE [LARGE SCALE GENOMIC DNA]</scope>
    <source>
        <strain evidence="6">MIT17-664</strain>
    </source>
</reference>
<dbReference type="RefSeq" id="WP_137620111.1">
    <property type="nucleotide sequence ID" value="NZ_NXLZ01000002.1"/>
</dbReference>
<dbReference type="AlphaFoldDB" id="A0A4U7BIT7"/>
<dbReference type="OrthoDB" id="9801938at2"/>
<dbReference type="InterPro" id="IPR037171">
    <property type="entry name" value="NagB/RpiA_transferase-like"/>
</dbReference>
<keyword evidence="2 4" id="KW-0547">Nucleotide-binding</keyword>
<dbReference type="SUPFAM" id="SSF100950">
    <property type="entry name" value="NagB/RpiA/CoA transferase-like"/>
    <property type="match status" value="1"/>
</dbReference>
<dbReference type="Gene3D" id="3.40.50.10420">
    <property type="entry name" value="NagB/RpiA/CoA transferase-like"/>
    <property type="match status" value="1"/>
</dbReference>
<evidence type="ECO:0000256" key="4">
    <source>
        <dbReference type="RuleBase" id="RU361279"/>
    </source>
</evidence>
<evidence type="ECO:0000313" key="6">
    <source>
        <dbReference type="Proteomes" id="UP000308838"/>
    </source>
</evidence>